<dbReference type="EMBL" id="LBOG01000003">
    <property type="protein sequence ID" value="KKP30207.1"/>
    <property type="molecule type" value="Genomic_DNA"/>
</dbReference>
<dbReference type="GO" id="GO:0005524">
    <property type="term" value="F:ATP binding"/>
    <property type="evidence" value="ECO:0007669"/>
    <property type="project" value="UniProtKB-KW"/>
</dbReference>
<dbReference type="GO" id="GO:0046872">
    <property type="term" value="F:metal ion binding"/>
    <property type="evidence" value="ECO:0007669"/>
    <property type="project" value="UniProtKB-KW"/>
</dbReference>
<evidence type="ECO:0000256" key="4">
    <source>
        <dbReference type="ARBA" id="ARBA00022598"/>
    </source>
</evidence>
<dbReference type="InterPro" id="IPR045864">
    <property type="entry name" value="aa-tRNA-synth_II/BPL/LPL"/>
</dbReference>
<dbReference type="EC" id="6.1.1.20" evidence="2"/>
<dbReference type="GO" id="GO:0005737">
    <property type="term" value="C:cytoplasm"/>
    <property type="evidence" value="ECO:0007669"/>
    <property type="project" value="UniProtKB-SubCell"/>
</dbReference>
<feature type="domain" description="Aminoacyl-transfer RNA synthetases class-II family profile" evidence="12">
    <location>
        <begin position="16"/>
        <end position="225"/>
    </location>
</feature>
<dbReference type="SUPFAM" id="SSF55681">
    <property type="entry name" value="Class II aaRS and biotin synthetases"/>
    <property type="match status" value="1"/>
</dbReference>
<dbReference type="GO" id="GO:0000049">
    <property type="term" value="F:tRNA binding"/>
    <property type="evidence" value="ECO:0007669"/>
    <property type="project" value="InterPro"/>
</dbReference>
<evidence type="ECO:0000313" key="13">
    <source>
        <dbReference type="EMBL" id="KKP30207.1"/>
    </source>
</evidence>
<dbReference type="PROSITE" id="PS50862">
    <property type="entry name" value="AA_TRNA_LIGASE_II"/>
    <property type="match status" value="1"/>
</dbReference>
<keyword evidence="8" id="KW-0460">Magnesium</keyword>
<comment type="subcellular location">
    <subcellularLocation>
        <location evidence="1">Cytoplasm</location>
    </subcellularLocation>
</comment>
<evidence type="ECO:0000256" key="2">
    <source>
        <dbReference type="ARBA" id="ARBA00012814"/>
    </source>
</evidence>
<keyword evidence="3" id="KW-0963">Cytoplasm</keyword>
<dbReference type="Proteomes" id="UP000034934">
    <property type="component" value="Unassembled WGS sequence"/>
</dbReference>
<dbReference type="PATRIC" id="fig|1618767.3.peg.282"/>
<comment type="catalytic activity">
    <reaction evidence="11">
        <text>tRNA(Phe) + L-phenylalanine + ATP = L-phenylalanyl-tRNA(Phe) + AMP + diphosphate + H(+)</text>
        <dbReference type="Rhea" id="RHEA:19413"/>
        <dbReference type="Rhea" id="RHEA-COMP:9668"/>
        <dbReference type="Rhea" id="RHEA-COMP:9699"/>
        <dbReference type="ChEBI" id="CHEBI:15378"/>
        <dbReference type="ChEBI" id="CHEBI:30616"/>
        <dbReference type="ChEBI" id="CHEBI:33019"/>
        <dbReference type="ChEBI" id="CHEBI:58095"/>
        <dbReference type="ChEBI" id="CHEBI:78442"/>
        <dbReference type="ChEBI" id="CHEBI:78531"/>
        <dbReference type="ChEBI" id="CHEBI:456215"/>
        <dbReference type="EC" id="6.1.1.20"/>
    </reaction>
</comment>
<gene>
    <name evidence="13" type="ORF">UR19_C0003G0043</name>
</gene>
<organism evidence="13 14">
    <name type="scientific">Candidatus Nomurabacteria bacterium GW2011_GWF1_31_48</name>
    <dbReference type="NCBI Taxonomy" id="1618767"/>
    <lineage>
        <taxon>Bacteria</taxon>
        <taxon>Candidatus Nomuraibacteriota</taxon>
    </lineage>
</organism>
<accession>A0A0G0BGN6</accession>
<keyword evidence="9" id="KW-0648">Protein biosynthesis</keyword>
<evidence type="ECO:0000256" key="8">
    <source>
        <dbReference type="ARBA" id="ARBA00022842"/>
    </source>
</evidence>
<comment type="caution">
    <text evidence="13">The sequence shown here is derived from an EMBL/GenBank/DDBJ whole genome shotgun (WGS) entry which is preliminary data.</text>
</comment>
<evidence type="ECO:0000259" key="12">
    <source>
        <dbReference type="PROSITE" id="PS50862"/>
    </source>
</evidence>
<dbReference type="Pfam" id="PF01409">
    <property type="entry name" value="tRNA-synt_2d"/>
    <property type="match status" value="1"/>
</dbReference>
<dbReference type="InterPro" id="IPR002319">
    <property type="entry name" value="Phenylalanyl-tRNA_Synthase"/>
</dbReference>
<keyword evidence="4 13" id="KW-0436">Ligase</keyword>
<evidence type="ECO:0000256" key="7">
    <source>
        <dbReference type="ARBA" id="ARBA00022840"/>
    </source>
</evidence>
<dbReference type="PANTHER" id="PTHR11538">
    <property type="entry name" value="PHENYLALANYL-TRNA SYNTHETASE"/>
    <property type="match status" value="1"/>
</dbReference>
<dbReference type="NCBIfam" id="TIGR00468">
    <property type="entry name" value="pheS"/>
    <property type="match status" value="1"/>
</dbReference>
<evidence type="ECO:0000256" key="9">
    <source>
        <dbReference type="ARBA" id="ARBA00022917"/>
    </source>
</evidence>
<sequence length="236" mass="27064">MENEEKKGREHPLSIIINEAVKIFTELGFEIATGPELEDIWHNFDALNIPKDHPAREMQDTFYIKGEKGKVLRTHTSNVQIRYMEDLVKSGGNPPFAIIAPGKCFRNEATDATHEMQFYQIEGLMIGEDIDMAHLKGVLSYFYKKMLGEEIELRFRPSFFPFTEPSIEFDLKFNGKWLEMGGAGMVHPNVLKNCGIDSLKYQGFAFGPGLERLMVIKYGMPDIRPAYQGDLRFNQF</sequence>
<evidence type="ECO:0000256" key="1">
    <source>
        <dbReference type="ARBA" id="ARBA00004496"/>
    </source>
</evidence>
<proteinExistence type="predicted"/>
<dbReference type="InterPro" id="IPR006195">
    <property type="entry name" value="aa-tRNA-synth_II"/>
</dbReference>
<dbReference type="GO" id="GO:0004826">
    <property type="term" value="F:phenylalanine-tRNA ligase activity"/>
    <property type="evidence" value="ECO:0007669"/>
    <property type="project" value="UniProtKB-EC"/>
</dbReference>
<dbReference type="AlphaFoldDB" id="A0A0G0BGN6"/>
<dbReference type="CDD" id="cd00496">
    <property type="entry name" value="PheRS_alpha_core"/>
    <property type="match status" value="1"/>
</dbReference>
<keyword evidence="6" id="KW-0547">Nucleotide-binding</keyword>
<evidence type="ECO:0000313" key="14">
    <source>
        <dbReference type="Proteomes" id="UP000034934"/>
    </source>
</evidence>
<evidence type="ECO:0000256" key="5">
    <source>
        <dbReference type="ARBA" id="ARBA00022723"/>
    </source>
</evidence>
<evidence type="ECO:0000256" key="3">
    <source>
        <dbReference type="ARBA" id="ARBA00022490"/>
    </source>
</evidence>
<protein>
    <recommendedName>
        <fullName evidence="2">phenylalanine--tRNA ligase</fullName>
        <ecNumber evidence="2">6.1.1.20</ecNumber>
    </recommendedName>
</protein>
<dbReference type="PANTHER" id="PTHR11538:SF41">
    <property type="entry name" value="PHENYLALANINE--TRNA LIGASE, MITOCHONDRIAL"/>
    <property type="match status" value="1"/>
</dbReference>
<keyword evidence="5" id="KW-0479">Metal-binding</keyword>
<keyword evidence="7" id="KW-0067">ATP-binding</keyword>
<name>A0A0G0BGN6_9BACT</name>
<dbReference type="InterPro" id="IPR004529">
    <property type="entry name" value="Phe-tRNA-synth_IIc_asu"/>
</dbReference>
<dbReference type="GO" id="GO:0006432">
    <property type="term" value="P:phenylalanyl-tRNA aminoacylation"/>
    <property type="evidence" value="ECO:0007669"/>
    <property type="project" value="InterPro"/>
</dbReference>
<dbReference type="Gene3D" id="3.30.930.10">
    <property type="entry name" value="Bira Bifunctional Protein, Domain 2"/>
    <property type="match status" value="1"/>
</dbReference>
<evidence type="ECO:0000256" key="6">
    <source>
        <dbReference type="ARBA" id="ARBA00022741"/>
    </source>
</evidence>
<evidence type="ECO:0000256" key="10">
    <source>
        <dbReference type="ARBA" id="ARBA00023146"/>
    </source>
</evidence>
<evidence type="ECO:0000256" key="11">
    <source>
        <dbReference type="ARBA" id="ARBA00049255"/>
    </source>
</evidence>
<reference evidence="13 14" key="1">
    <citation type="journal article" date="2015" name="Nature">
        <title>rRNA introns, odd ribosomes, and small enigmatic genomes across a large radiation of phyla.</title>
        <authorList>
            <person name="Brown C.T."/>
            <person name="Hug L.A."/>
            <person name="Thomas B.C."/>
            <person name="Sharon I."/>
            <person name="Castelle C.J."/>
            <person name="Singh A."/>
            <person name="Wilkins M.J."/>
            <person name="Williams K.H."/>
            <person name="Banfield J.F."/>
        </authorList>
    </citation>
    <scope>NUCLEOTIDE SEQUENCE [LARGE SCALE GENOMIC DNA]</scope>
</reference>
<keyword evidence="10" id="KW-0030">Aminoacyl-tRNA synthetase</keyword>